<evidence type="ECO:0000313" key="2">
    <source>
        <dbReference type="Proteomes" id="UP000598174"/>
    </source>
</evidence>
<keyword evidence="2" id="KW-1185">Reference proteome</keyword>
<gene>
    <name evidence="1" type="ORF">Afe05nite_14630</name>
</gene>
<dbReference type="AlphaFoldDB" id="A0A919IWV5"/>
<proteinExistence type="predicted"/>
<dbReference type="Proteomes" id="UP000598174">
    <property type="component" value="Unassembled WGS sequence"/>
</dbReference>
<dbReference type="SUPFAM" id="SSF53474">
    <property type="entry name" value="alpha/beta-Hydrolases"/>
    <property type="match status" value="1"/>
</dbReference>
<name>A0A919IWV5_9ACTN</name>
<sequence>MPIVVASLLGMDILKPLVLPVTIRPAERLGAVDLYPPDDGARRRPAVLFVHGGPVPAEQRPTPRDWPMFQAYASLVAGRGVMGAVVDHGLHTPADYATAADDVRAAVETLRSDPRVDGGRIALWFFSGGGLLSADYLREPPAWLRCVALTYALLAQFPGLPDEPRFRPVEAVTEAGDLPIVLTRAGADYPPVLAGIKAFIAAAKIRPDIVEVPHGRHSFDILDDDDTSRAAIERAVDLVLSTMK</sequence>
<dbReference type="EMBL" id="BOMM01000009">
    <property type="protein sequence ID" value="GIE09623.1"/>
    <property type="molecule type" value="Genomic_DNA"/>
</dbReference>
<organism evidence="1 2">
    <name type="scientific">Paractinoplanes ferrugineus</name>
    <dbReference type="NCBI Taxonomy" id="113564"/>
    <lineage>
        <taxon>Bacteria</taxon>
        <taxon>Bacillati</taxon>
        <taxon>Actinomycetota</taxon>
        <taxon>Actinomycetes</taxon>
        <taxon>Micromonosporales</taxon>
        <taxon>Micromonosporaceae</taxon>
        <taxon>Paractinoplanes</taxon>
    </lineage>
</organism>
<dbReference type="InterPro" id="IPR029058">
    <property type="entry name" value="AB_hydrolase_fold"/>
</dbReference>
<comment type="caution">
    <text evidence="1">The sequence shown here is derived from an EMBL/GenBank/DDBJ whole genome shotgun (WGS) entry which is preliminary data.</text>
</comment>
<accession>A0A919IWV5</accession>
<evidence type="ECO:0000313" key="1">
    <source>
        <dbReference type="EMBL" id="GIE09623.1"/>
    </source>
</evidence>
<protein>
    <recommendedName>
        <fullName evidence="3">Dienelactone hydrolase domain-containing protein</fullName>
    </recommendedName>
</protein>
<evidence type="ECO:0008006" key="3">
    <source>
        <dbReference type="Google" id="ProtNLM"/>
    </source>
</evidence>
<dbReference type="Gene3D" id="3.40.50.1820">
    <property type="entry name" value="alpha/beta hydrolase"/>
    <property type="match status" value="1"/>
</dbReference>
<reference evidence="1" key="1">
    <citation type="submission" date="2021-01" db="EMBL/GenBank/DDBJ databases">
        <title>Whole genome shotgun sequence of Actinoplanes ferrugineus NBRC 15555.</title>
        <authorList>
            <person name="Komaki H."/>
            <person name="Tamura T."/>
        </authorList>
    </citation>
    <scope>NUCLEOTIDE SEQUENCE</scope>
    <source>
        <strain evidence="1">NBRC 15555</strain>
    </source>
</reference>